<organism evidence="3 4">
    <name type="scientific">Sphingopyxis witflariensis</name>
    <dbReference type="NCBI Taxonomy" id="173675"/>
    <lineage>
        <taxon>Bacteria</taxon>
        <taxon>Pseudomonadati</taxon>
        <taxon>Pseudomonadota</taxon>
        <taxon>Alphaproteobacteria</taxon>
        <taxon>Sphingomonadales</taxon>
        <taxon>Sphingomonadaceae</taxon>
        <taxon>Sphingopyxis</taxon>
    </lineage>
</organism>
<keyword evidence="1" id="KW-0238">DNA-binding</keyword>
<dbReference type="InterPro" id="IPR050807">
    <property type="entry name" value="TransReg_Diox_bact_type"/>
</dbReference>
<dbReference type="CDD" id="cd00093">
    <property type="entry name" value="HTH_XRE"/>
    <property type="match status" value="1"/>
</dbReference>
<dbReference type="GO" id="GO:0005829">
    <property type="term" value="C:cytosol"/>
    <property type="evidence" value="ECO:0007669"/>
    <property type="project" value="TreeGrafter"/>
</dbReference>
<dbReference type="SMART" id="SM00530">
    <property type="entry name" value="HTH_XRE"/>
    <property type="match status" value="1"/>
</dbReference>
<evidence type="ECO:0000313" key="3">
    <source>
        <dbReference type="EMBL" id="OWR00203.1"/>
    </source>
</evidence>
<dbReference type="Pfam" id="PF01381">
    <property type="entry name" value="HTH_3"/>
    <property type="match status" value="1"/>
</dbReference>
<gene>
    <name evidence="3" type="ORF">CDQ91_05415</name>
</gene>
<dbReference type="Proteomes" id="UP000197097">
    <property type="component" value="Unassembled WGS sequence"/>
</dbReference>
<keyword evidence="4" id="KW-1185">Reference proteome</keyword>
<sequence length="104" mass="11628">MPLSTKLKELRARNRESLQQVADAVGVSKAHIWELERGSSNNPGLELLRKLAEHFKVSIAFLSDDDTEEDPAAQQFFREFGGELSTRDWDTLRTVAASLKGKNG</sequence>
<proteinExistence type="predicted"/>
<dbReference type="RefSeq" id="WP_088471693.1">
    <property type="nucleotide sequence ID" value="NZ_NISJ01000002.1"/>
</dbReference>
<evidence type="ECO:0000259" key="2">
    <source>
        <dbReference type="PROSITE" id="PS50943"/>
    </source>
</evidence>
<dbReference type="EMBL" id="NISJ01000002">
    <property type="protein sequence ID" value="OWR00203.1"/>
    <property type="molecule type" value="Genomic_DNA"/>
</dbReference>
<dbReference type="InterPro" id="IPR010982">
    <property type="entry name" value="Lambda_DNA-bd_dom_sf"/>
</dbReference>
<dbReference type="AlphaFoldDB" id="A0A246K3P4"/>
<dbReference type="GO" id="GO:0003700">
    <property type="term" value="F:DNA-binding transcription factor activity"/>
    <property type="evidence" value="ECO:0007669"/>
    <property type="project" value="TreeGrafter"/>
</dbReference>
<protein>
    <submittedName>
        <fullName evidence="3">Transcriptional regulator</fullName>
    </submittedName>
</protein>
<dbReference type="SUPFAM" id="SSF47413">
    <property type="entry name" value="lambda repressor-like DNA-binding domains"/>
    <property type="match status" value="1"/>
</dbReference>
<name>A0A246K3P4_9SPHN</name>
<evidence type="ECO:0000256" key="1">
    <source>
        <dbReference type="ARBA" id="ARBA00023125"/>
    </source>
</evidence>
<evidence type="ECO:0000313" key="4">
    <source>
        <dbReference type="Proteomes" id="UP000197097"/>
    </source>
</evidence>
<dbReference type="InterPro" id="IPR001387">
    <property type="entry name" value="Cro/C1-type_HTH"/>
</dbReference>
<dbReference type="GO" id="GO:0003677">
    <property type="term" value="F:DNA binding"/>
    <property type="evidence" value="ECO:0007669"/>
    <property type="project" value="UniProtKB-KW"/>
</dbReference>
<dbReference type="Gene3D" id="1.10.260.40">
    <property type="entry name" value="lambda repressor-like DNA-binding domains"/>
    <property type="match status" value="1"/>
</dbReference>
<accession>A0A246K3P4</accession>
<dbReference type="PROSITE" id="PS50943">
    <property type="entry name" value="HTH_CROC1"/>
    <property type="match status" value="1"/>
</dbReference>
<dbReference type="OrthoDB" id="7596101at2"/>
<dbReference type="PANTHER" id="PTHR46797">
    <property type="entry name" value="HTH-TYPE TRANSCRIPTIONAL REGULATOR"/>
    <property type="match status" value="1"/>
</dbReference>
<reference evidence="3 4" key="1">
    <citation type="journal article" date="2002" name="Int. J. Syst. Evol. Microbiol.">
        <title>Sphingopyxis witflariensis sp. nov., isolated from activated sludge.</title>
        <authorList>
            <person name="Kampfer P."/>
            <person name="Witzenberger R."/>
            <person name="Denner E.B."/>
            <person name="Busse H.J."/>
            <person name="Neef A."/>
        </authorList>
    </citation>
    <scope>NUCLEOTIDE SEQUENCE [LARGE SCALE GENOMIC DNA]</scope>
    <source>
        <strain evidence="3 4">DSM 14551</strain>
    </source>
</reference>
<feature type="domain" description="HTH cro/C1-type" evidence="2">
    <location>
        <begin position="7"/>
        <end position="62"/>
    </location>
</feature>
<comment type="caution">
    <text evidence="3">The sequence shown here is derived from an EMBL/GenBank/DDBJ whole genome shotgun (WGS) entry which is preliminary data.</text>
</comment>
<dbReference type="PANTHER" id="PTHR46797:SF1">
    <property type="entry name" value="METHYLPHOSPHONATE SYNTHASE"/>
    <property type="match status" value="1"/>
</dbReference>